<gene>
    <name evidence="2" type="ORF">BDV96DRAFT_56161</name>
</gene>
<accession>A0A6A5ZBK7</accession>
<organism evidence="2 3">
    <name type="scientific">Lophiotrema nucula</name>
    <dbReference type="NCBI Taxonomy" id="690887"/>
    <lineage>
        <taxon>Eukaryota</taxon>
        <taxon>Fungi</taxon>
        <taxon>Dikarya</taxon>
        <taxon>Ascomycota</taxon>
        <taxon>Pezizomycotina</taxon>
        <taxon>Dothideomycetes</taxon>
        <taxon>Pleosporomycetidae</taxon>
        <taxon>Pleosporales</taxon>
        <taxon>Lophiotremataceae</taxon>
        <taxon>Lophiotrema</taxon>
    </lineage>
</organism>
<evidence type="ECO:0000313" key="3">
    <source>
        <dbReference type="Proteomes" id="UP000799770"/>
    </source>
</evidence>
<feature type="transmembrane region" description="Helical" evidence="1">
    <location>
        <begin position="91"/>
        <end position="110"/>
    </location>
</feature>
<protein>
    <submittedName>
        <fullName evidence="2">Uncharacterized protein</fullName>
    </submittedName>
</protein>
<reference evidence="2" key="1">
    <citation type="journal article" date="2020" name="Stud. Mycol.">
        <title>101 Dothideomycetes genomes: a test case for predicting lifestyles and emergence of pathogens.</title>
        <authorList>
            <person name="Haridas S."/>
            <person name="Albert R."/>
            <person name="Binder M."/>
            <person name="Bloem J."/>
            <person name="Labutti K."/>
            <person name="Salamov A."/>
            <person name="Andreopoulos B."/>
            <person name="Baker S."/>
            <person name="Barry K."/>
            <person name="Bills G."/>
            <person name="Bluhm B."/>
            <person name="Cannon C."/>
            <person name="Castanera R."/>
            <person name="Culley D."/>
            <person name="Daum C."/>
            <person name="Ezra D."/>
            <person name="Gonzalez J."/>
            <person name="Henrissat B."/>
            <person name="Kuo A."/>
            <person name="Liang C."/>
            <person name="Lipzen A."/>
            <person name="Lutzoni F."/>
            <person name="Magnuson J."/>
            <person name="Mondo S."/>
            <person name="Nolan M."/>
            <person name="Ohm R."/>
            <person name="Pangilinan J."/>
            <person name="Park H.-J."/>
            <person name="Ramirez L."/>
            <person name="Alfaro M."/>
            <person name="Sun H."/>
            <person name="Tritt A."/>
            <person name="Yoshinaga Y."/>
            <person name="Zwiers L.-H."/>
            <person name="Turgeon B."/>
            <person name="Goodwin S."/>
            <person name="Spatafora J."/>
            <person name="Crous P."/>
            <person name="Grigoriev I."/>
        </authorList>
    </citation>
    <scope>NUCLEOTIDE SEQUENCE</scope>
    <source>
        <strain evidence="2">CBS 627.86</strain>
    </source>
</reference>
<keyword evidence="1" id="KW-0472">Membrane</keyword>
<evidence type="ECO:0000313" key="2">
    <source>
        <dbReference type="EMBL" id="KAF2115778.1"/>
    </source>
</evidence>
<evidence type="ECO:0000256" key="1">
    <source>
        <dbReference type="SAM" id="Phobius"/>
    </source>
</evidence>
<dbReference type="EMBL" id="ML977322">
    <property type="protein sequence ID" value="KAF2115778.1"/>
    <property type="molecule type" value="Genomic_DNA"/>
</dbReference>
<name>A0A6A5ZBK7_9PLEO</name>
<feature type="transmembrane region" description="Helical" evidence="1">
    <location>
        <begin position="146"/>
        <end position="167"/>
    </location>
</feature>
<dbReference type="Proteomes" id="UP000799770">
    <property type="component" value="Unassembled WGS sequence"/>
</dbReference>
<keyword evidence="1" id="KW-1133">Transmembrane helix</keyword>
<dbReference type="AlphaFoldDB" id="A0A6A5ZBK7"/>
<sequence length="246" mass="27078">MPLRDGNRGAALPNHNIVLPLRRLSRSGAHSSMSYRKSWQWLVSSGLAIKVHIYQDPDDLLRIPESVSSLTRGLEQLYLLKPRLLHIFEPIMQSIIALTLLCLTQTISALPQKATPTPTPTPHCFSNTTTTSTSAPAASHDKSSTMFGVLSTLLAFCSVVIGIVGVWQYRQRRETCSSTSVLLPTMPVPNTTEPRSSMATETTLVDLPNTTTSTMRNEGPMRPALLRLRSSAVAKNFLTLHRMSTL</sequence>
<keyword evidence="1" id="KW-0812">Transmembrane</keyword>
<keyword evidence="3" id="KW-1185">Reference proteome</keyword>
<proteinExistence type="predicted"/>